<feature type="domain" description="Dienelactone hydrolase" evidence="1">
    <location>
        <begin position="45"/>
        <end position="214"/>
    </location>
</feature>
<comment type="caution">
    <text evidence="2">The sequence shown here is derived from an EMBL/GenBank/DDBJ whole genome shotgun (WGS) entry which is preliminary data.</text>
</comment>
<dbReference type="InterPro" id="IPR002925">
    <property type="entry name" value="Dienelactn_hydro"/>
</dbReference>
<dbReference type="Proteomes" id="UP000237347">
    <property type="component" value="Unassembled WGS sequence"/>
</dbReference>
<reference evidence="2 3" key="1">
    <citation type="journal article" date="2018" name="Sci. Data">
        <title>The draft genome sequence of cork oak.</title>
        <authorList>
            <person name="Ramos A.M."/>
            <person name="Usie A."/>
            <person name="Barbosa P."/>
            <person name="Barros P.M."/>
            <person name="Capote T."/>
            <person name="Chaves I."/>
            <person name="Simoes F."/>
            <person name="Abreu I."/>
            <person name="Carrasquinho I."/>
            <person name="Faro C."/>
            <person name="Guimaraes J.B."/>
            <person name="Mendonca D."/>
            <person name="Nobrega F."/>
            <person name="Rodrigues L."/>
            <person name="Saibo N.J.M."/>
            <person name="Varela M.C."/>
            <person name="Egas C."/>
            <person name="Matos J."/>
            <person name="Miguel C.M."/>
            <person name="Oliveira M.M."/>
            <person name="Ricardo C.P."/>
            <person name="Goncalves S."/>
        </authorList>
    </citation>
    <scope>NUCLEOTIDE SEQUENCE [LARGE SCALE GENOMIC DNA]</scope>
    <source>
        <strain evidence="3">cv. HL8</strain>
    </source>
</reference>
<dbReference type="InterPro" id="IPR029058">
    <property type="entry name" value="AB_hydrolase_fold"/>
</dbReference>
<dbReference type="PANTHER" id="PTHR17630">
    <property type="entry name" value="DIENELACTONE HYDROLASE"/>
    <property type="match status" value="1"/>
</dbReference>
<sequence>MSGPQCCSNPPTLNPNAGAGHVEQLGGLNTYVSGSPNSKLAILLISDVYGYEAPNLRLSEYVCGFSCITSLSLLLKDKGFEEAKPVIEAVKSKGVSAVGAAGFCWGAKVVVELAKVEFIQAAVLCHPSFVTLDDIKGVKVPIAVLGAENDHLSPPPLLKQFEEALAAKPEVDCFVKIFPKVAHGWTVRYSVEDVAAVKSAEEAHQNLLEWFAKYVK</sequence>
<organism evidence="2 3">
    <name type="scientific">Quercus suber</name>
    <name type="common">Cork oak</name>
    <dbReference type="NCBI Taxonomy" id="58331"/>
    <lineage>
        <taxon>Eukaryota</taxon>
        <taxon>Viridiplantae</taxon>
        <taxon>Streptophyta</taxon>
        <taxon>Embryophyta</taxon>
        <taxon>Tracheophyta</taxon>
        <taxon>Spermatophyta</taxon>
        <taxon>Magnoliopsida</taxon>
        <taxon>eudicotyledons</taxon>
        <taxon>Gunneridae</taxon>
        <taxon>Pentapetalae</taxon>
        <taxon>rosids</taxon>
        <taxon>fabids</taxon>
        <taxon>Fagales</taxon>
        <taxon>Fagaceae</taxon>
        <taxon>Quercus</taxon>
    </lineage>
</organism>
<evidence type="ECO:0000259" key="1">
    <source>
        <dbReference type="Pfam" id="PF01738"/>
    </source>
</evidence>
<name>A0AAW0L695_QUESU</name>
<accession>A0AAW0L695</accession>
<keyword evidence="3" id="KW-1185">Reference proteome</keyword>
<evidence type="ECO:0000313" key="2">
    <source>
        <dbReference type="EMBL" id="KAK7846289.1"/>
    </source>
</evidence>
<dbReference type="Gene3D" id="3.40.50.1820">
    <property type="entry name" value="alpha/beta hydrolase"/>
    <property type="match status" value="1"/>
</dbReference>
<dbReference type="Pfam" id="PF01738">
    <property type="entry name" value="DLH"/>
    <property type="match status" value="1"/>
</dbReference>
<dbReference type="GO" id="GO:0016787">
    <property type="term" value="F:hydrolase activity"/>
    <property type="evidence" value="ECO:0007669"/>
    <property type="project" value="InterPro"/>
</dbReference>
<gene>
    <name evidence="2" type="primary">E134_7</name>
    <name evidence="2" type="ORF">CFP56_008117</name>
</gene>
<dbReference type="PANTHER" id="PTHR17630:SF97">
    <property type="entry name" value="ENDO-1,31,4-BETA-D-GLUCANASE-LIKE"/>
    <property type="match status" value="1"/>
</dbReference>
<evidence type="ECO:0000313" key="3">
    <source>
        <dbReference type="Proteomes" id="UP000237347"/>
    </source>
</evidence>
<proteinExistence type="predicted"/>
<protein>
    <submittedName>
        <fullName evidence="2">Endo-1</fullName>
    </submittedName>
</protein>
<dbReference type="EMBL" id="PKMF04000157">
    <property type="protein sequence ID" value="KAK7846289.1"/>
    <property type="molecule type" value="Genomic_DNA"/>
</dbReference>
<dbReference type="SUPFAM" id="SSF53474">
    <property type="entry name" value="alpha/beta-Hydrolases"/>
    <property type="match status" value="1"/>
</dbReference>
<dbReference type="AlphaFoldDB" id="A0AAW0L695"/>